<sequence length="154" mass="17272">MDNPIGAWADDYRPQFLSILRIVTALLFLVHGTSKILGWPETSMSFPPPWTLFWIAGMLELVGGFLLLFGLLSRPVAFLLSGEMAIAYWMIHAPDSIFPVINRGEAAVLFCFVFLYIVFAGPGPWSVDEALRRKRIADGPDGYYESGRMIADER</sequence>
<dbReference type="KEGG" id="srhi:H9L12_04945"/>
<dbReference type="EMBL" id="CP060717">
    <property type="protein sequence ID" value="QNN65880.1"/>
    <property type="molecule type" value="Genomic_DNA"/>
</dbReference>
<evidence type="ECO:0000256" key="2">
    <source>
        <dbReference type="ARBA" id="ARBA00006679"/>
    </source>
</evidence>
<evidence type="ECO:0000256" key="5">
    <source>
        <dbReference type="ARBA" id="ARBA00022989"/>
    </source>
</evidence>
<evidence type="ECO:0000256" key="7">
    <source>
        <dbReference type="SAM" id="Phobius"/>
    </source>
</evidence>
<dbReference type="InterPro" id="IPR032808">
    <property type="entry name" value="DoxX"/>
</dbReference>
<dbReference type="AlphaFoldDB" id="A0A7G9SDF5"/>
<keyword evidence="3" id="KW-1003">Cell membrane</keyword>
<comment type="similarity">
    <text evidence="2">Belongs to the DoxX family.</text>
</comment>
<gene>
    <name evidence="8" type="ORF">H9L12_04945</name>
</gene>
<dbReference type="RefSeq" id="WP_187542865.1">
    <property type="nucleotide sequence ID" value="NZ_CP060717.1"/>
</dbReference>
<keyword evidence="5 7" id="KW-1133">Transmembrane helix</keyword>
<keyword evidence="9" id="KW-1185">Reference proteome</keyword>
<evidence type="ECO:0000256" key="6">
    <source>
        <dbReference type="ARBA" id="ARBA00023136"/>
    </source>
</evidence>
<keyword evidence="4 7" id="KW-0812">Transmembrane</keyword>
<dbReference type="InterPro" id="IPR051907">
    <property type="entry name" value="DoxX-like_oxidoreductase"/>
</dbReference>
<dbReference type="Pfam" id="PF07681">
    <property type="entry name" value="DoxX"/>
    <property type="match status" value="1"/>
</dbReference>
<keyword evidence="6 7" id="KW-0472">Membrane</keyword>
<organism evidence="8 9">
    <name type="scientific">Sphingomonas rhizophila</name>
    <dbReference type="NCBI Taxonomy" id="2071607"/>
    <lineage>
        <taxon>Bacteria</taxon>
        <taxon>Pseudomonadati</taxon>
        <taxon>Pseudomonadota</taxon>
        <taxon>Alphaproteobacteria</taxon>
        <taxon>Sphingomonadales</taxon>
        <taxon>Sphingomonadaceae</taxon>
        <taxon>Sphingomonas</taxon>
    </lineage>
</organism>
<evidence type="ECO:0000313" key="8">
    <source>
        <dbReference type="EMBL" id="QNN65880.1"/>
    </source>
</evidence>
<evidence type="ECO:0000313" key="9">
    <source>
        <dbReference type="Proteomes" id="UP000515955"/>
    </source>
</evidence>
<dbReference type="PANTHER" id="PTHR33452:SF4">
    <property type="entry name" value="BLL4328 PROTEIN"/>
    <property type="match status" value="1"/>
</dbReference>
<reference evidence="8 9" key="1">
    <citation type="submission" date="2020-08" db="EMBL/GenBank/DDBJ databases">
        <title>Genome sequence of Sphingomonas rhizophila KACC 19189T.</title>
        <authorList>
            <person name="Hyun D.-W."/>
            <person name="Bae J.-W."/>
        </authorList>
    </citation>
    <scope>NUCLEOTIDE SEQUENCE [LARGE SCALE GENOMIC DNA]</scope>
    <source>
        <strain evidence="8 9">KACC 19189</strain>
    </source>
</reference>
<proteinExistence type="inferred from homology"/>
<dbReference type="GO" id="GO:0005886">
    <property type="term" value="C:plasma membrane"/>
    <property type="evidence" value="ECO:0007669"/>
    <property type="project" value="UniProtKB-SubCell"/>
</dbReference>
<name>A0A7G9SDF5_9SPHN</name>
<feature type="transmembrane region" description="Helical" evidence="7">
    <location>
        <begin position="76"/>
        <end position="94"/>
    </location>
</feature>
<evidence type="ECO:0000256" key="3">
    <source>
        <dbReference type="ARBA" id="ARBA00022475"/>
    </source>
</evidence>
<protein>
    <submittedName>
        <fullName evidence="8">DoxX family protein</fullName>
    </submittedName>
</protein>
<evidence type="ECO:0000256" key="4">
    <source>
        <dbReference type="ARBA" id="ARBA00022692"/>
    </source>
</evidence>
<accession>A0A7G9SDF5</accession>
<feature type="transmembrane region" description="Helical" evidence="7">
    <location>
        <begin position="50"/>
        <end position="69"/>
    </location>
</feature>
<dbReference type="Proteomes" id="UP000515955">
    <property type="component" value="Chromosome"/>
</dbReference>
<dbReference type="PANTHER" id="PTHR33452">
    <property type="entry name" value="OXIDOREDUCTASE CATD-RELATED"/>
    <property type="match status" value="1"/>
</dbReference>
<evidence type="ECO:0000256" key="1">
    <source>
        <dbReference type="ARBA" id="ARBA00004651"/>
    </source>
</evidence>
<comment type="subcellular location">
    <subcellularLocation>
        <location evidence="1">Cell membrane</location>
        <topology evidence="1">Multi-pass membrane protein</topology>
    </subcellularLocation>
</comment>
<feature type="transmembrane region" description="Helical" evidence="7">
    <location>
        <begin position="106"/>
        <end position="125"/>
    </location>
</feature>
<feature type="transmembrane region" description="Helical" evidence="7">
    <location>
        <begin position="12"/>
        <end position="30"/>
    </location>
</feature>